<dbReference type="Pfam" id="PF13812">
    <property type="entry name" value="PPR_3"/>
    <property type="match status" value="1"/>
</dbReference>
<dbReference type="InterPro" id="IPR011990">
    <property type="entry name" value="TPR-like_helical_dom_sf"/>
</dbReference>
<evidence type="ECO:0000313" key="5">
    <source>
        <dbReference type="Proteomes" id="UP000036987"/>
    </source>
</evidence>
<feature type="repeat" description="PPR" evidence="3">
    <location>
        <begin position="315"/>
        <end position="349"/>
    </location>
</feature>
<proteinExistence type="inferred from homology"/>
<dbReference type="PROSITE" id="PS51375">
    <property type="entry name" value="PPR"/>
    <property type="match status" value="4"/>
</dbReference>
<dbReference type="Proteomes" id="UP000036987">
    <property type="component" value="Unassembled WGS sequence"/>
</dbReference>
<sequence>MESVFLRRLKQIVPITDLIFRHYQHRHRHYPVKNILRLCFSTSITPDFHVEPFNVSKKSLTNPPTTVHQISEEADRISKLLLASSGSSSGSVDESLEKSNLKPSTDLVIQVLKKLGNAGVTSLAFFRWVEDRHRDFKPNADCYHHLIDALGKIKQFRAIWNLVDVMKSRRLLTKSTFGLISRRYARAKMIDESIETFHKMSGKYNLVPDLSDFNHLIDTLTKSNKVKIAQELVKKKKKEGKFSPDLKTYTILLDGWGSESNIPKLAEVYQEMNMAGFEPDKVTYGILINAFCKSRKLEKALEAFDDMESRGILPTPHIYCSLINGFGADKRLNDALRFYTKFNSAGFPPDIPILNAVVGAYCNFDQFDLAYKTVEEMIKHQEPIQPNPRTHNIILSRLAQLKKIDEAMRVFGTMTCKPDLNTYTIVVRMLCGESKVDEAIGVWREMVGRGIWPCLHMFMVLINRLVVECRLEEACVFFEDMIGRGIRPPGQLYGGLIDALRSSGRDDSAKKLAKKLDAFKNTTLTIH</sequence>
<dbReference type="EMBL" id="LFYR01001125">
    <property type="protein sequence ID" value="KMZ64588.1"/>
    <property type="molecule type" value="Genomic_DNA"/>
</dbReference>
<dbReference type="Pfam" id="PF12854">
    <property type="entry name" value="PPR_1"/>
    <property type="match status" value="1"/>
</dbReference>
<gene>
    <name evidence="4" type="ORF">ZOSMA_35G00440</name>
</gene>
<dbReference type="STRING" id="29655.A0A0K9P6F0"/>
<dbReference type="PANTHER" id="PTHR47447">
    <property type="entry name" value="OS03G0856100 PROTEIN"/>
    <property type="match status" value="1"/>
</dbReference>
<accession>A0A0K9P6F0</accession>
<name>A0A0K9P6F0_ZOSMR</name>
<feature type="repeat" description="PPR" evidence="3">
    <location>
        <begin position="280"/>
        <end position="314"/>
    </location>
</feature>
<dbReference type="Pfam" id="PF13041">
    <property type="entry name" value="PPR_2"/>
    <property type="match status" value="1"/>
</dbReference>
<evidence type="ECO:0000313" key="4">
    <source>
        <dbReference type="EMBL" id="KMZ64588.1"/>
    </source>
</evidence>
<feature type="repeat" description="PPR" evidence="3">
    <location>
        <begin position="419"/>
        <end position="453"/>
    </location>
</feature>
<organism evidence="4 5">
    <name type="scientific">Zostera marina</name>
    <name type="common">Eelgrass</name>
    <dbReference type="NCBI Taxonomy" id="29655"/>
    <lineage>
        <taxon>Eukaryota</taxon>
        <taxon>Viridiplantae</taxon>
        <taxon>Streptophyta</taxon>
        <taxon>Embryophyta</taxon>
        <taxon>Tracheophyta</taxon>
        <taxon>Spermatophyta</taxon>
        <taxon>Magnoliopsida</taxon>
        <taxon>Liliopsida</taxon>
        <taxon>Zosteraceae</taxon>
        <taxon>Zostera</taxon>
    </lineage>
</organism>
<keyword evidence="2" id="KW-0677">Repeat</keyword>
<evidence type="ECO:0000256" key="1">
    <source>
        <dbReference type="ARBA" id="ARBA00007626"/>
    </source>
</evidence>
<reference evidence="5" key="1">
    <citation type="journal article" date="2016" name="Nature">
        <title>The genome of the seagrass Zostera marina reveals angiosperm adaptation to the sea.</title>
        <authorList>
            <person name="Olsen J.L."/>
            <person name="Rouze P."/>
            <person name="Verhelst B."/>
            <person name="Lin Y.-C."/>
            <person name="Bayer T."/>
            <person name="Collen J."/>
            <person name="Dattolo E."/>
            <person name="De Paoli E."/>
            <person name="Dittami S."/>
            <person name="Maumus F."/>
            <person name="Michel G."/>
            <person name="Kersting A."/>
            <person name="Lauritano C."/>
            <person name="Lohaus R."/>
            <person name="Toepel M."/>
            <person name="Tonon T."/>
            <person name="Vanneste K."/>
            <person name="Amirebrahimi M."/>
            <person name="Brakel J."/>
            <person name="Bostroem C."/>
            <person name="Chovatia M."/>
            <person name="Grimwood J."/>
            <person name="Jenkins J.W."/>
            <person name="Jueterbock A."/>
            <person name="Mraz A."/>
            <person name="Stam W.T."/>
            <person name="Tice H."/>
            <person name="Bornberg-Bauer E."/>
            <person name="Green P.J."/>
            <person name="Pearson G.A."/>
            <person name="Procaccini G."/>
            <person name="Duarte C.M."/>
            <person name="Schmutz J."/>
            <person name="Reusch T.B.H."/>
            <person name="Van de Peer Y."/>
        </authorList>
    </citation>
    <scope>NUCLEOTIDE SEQUENCE [LARGE SCALE GENOMIC DNA]</scope>
    <source>
        <strain evidence="5">cv. Finnish</strain>
    </source>
</reference>
<dbReference type="PANTHER" id="PTHR47447:SF28">
    <property type="entry name" value="PENTACOTRIPEPTIDE-REPEAT REGION OF PRORP DOMAIN-CONTAINING PROTEIN"/>
    <property type="match status" value="1"/>
</dbReference>
<comment type="similarity">
    <text evidence="1">Belongs to the PPR family. P subfamily.</text>
</comment>
<dbReference type="AlphaFoldDB" id="A0A0K9P6F0"/>
<protein>
    <submittedName>
        <fullName evidence="4">Pentatricopeptide repeat-containing protein, mitochondrial</fullName>
    </submittedName>
</protein>
<evidence type="ECO:0000256" key="2">
    <source>
        <dbReference type="ARBA" id="ARBA00022737"/>
    </source>
</evidence>
<dbReference type="Pfam" id="PF01535">
    <property type="entry name" value="PPR"/>
    <property type="match status" value="2"/>
</dbReference>
<comment type="caution">
    <text evidence="4">The sequence shown here is derived from an EMBL/GenBank/DDBJ whole genome shotgun (WGS) entry which is preliminary data.</text>
</comment>
<feature type="repeat" description="PPR" evidence="3">
    <location>
        <begin position="245"/>
        <end position="279"/>
    </location>
</feature>
<dbReference type="OrthoDB" id="185373at2759"/>
<dbReference type="InterPro" id="IPR002885">
    <property type="entry name" value="PPR_rpt"/>
</dbReference>
<evidence type="ECO:0000256" key="3">
    <source>
        <dbReference type="PROSITE-ProRule" id="PRU00708"/>
    </source>
</evidence>
<dbReference type="NCBIfam" id="TIGR00756">
    <property type="entry name" value="PPR"/>
    <property type="match status" value="6"/>
</dbReference>
<dbReference type="Gene3D" id="1.25.40.10">
    <property type="entry name" value="Tetratricopeptide repeat domain"/>
    <property type="match status" value="4"/>
</dbReference>
<keyword evidence="5" id="KW-1185">Reference proteome</keyword>
<dbReference type="OMA" id="DACKYFQ"/>